<keyword evidence="8" id="KW-0547">Nucleotide-binding</keyword>
<feature type="transmembrane region" description="Helical" evidence="5">
    <location>
        <begin position="86"/>
        <end position="108"/>
    </location>
</feature>
<sequence>MEKRLSRYIWKHTRGQQLWILLVVAISMIPYFLSFDLPKQIVNGPIQGDGFDKPGARQTFMNINFDLPYIGNVEFFSGLELTRMQMLFALSLVFLALVIINGLFKFYINTYKGRLGERLLRRIRFELVDRILRFPPQQFKRMKGAEVSSMVKDEVEPLGGFTGDAFVSPALLGGQALTALFFIFMQNVWLGLIAAVMVGVQALIIPRMRRRLLILGRERQITARELAGRVSEIVDGIGTIHAYDTSNYERADIASRLGRIFKIRYDLYQWKFLVKFINNFLAQLTPFLFYCIGGYLALQGQLDIGQLIAVISAYKDLPGPLKDLIDWDQTRQDVQVKYVQVVEQFSAEQIIDPKIQTLALKDSGPMPSPLAAVNLTLADDSGARLLERVSVQIKPGETVAIIGAAGGGGDVLAEAFARLIWPETGKITVGGEDILEMPESVVGRGISYVSSDAYFFYGTLGENLLYGLKHAPLGEREYKGSDIAQRKWDVNEARLAGNPDYDTKADWIDYRAASATGRDDLFPSLLEVLDTVQLSKDILDLALRTVIDPNNYPELASGIVEMRHALRDELEEAGLSGLVVPFEPGAYNMEATVGENLLFGTVVDPNLTGRGIARNAYFRSVVGGSGLDHILFDMGYSIAENAVELFSDLPPDHPFFQQLTFMTADDIPTYQAILQKLKGRGFSEATPDERSAIIRLSFSYIEPRHRFGLLTNELMAKIVEVRQQFYEGLPKEMEGAIERYDPERYMASSNLMDNVLFGRVSQKHADGSKRIRSIVSSLLNTMGLLDDVMHIGADFNVGAGGKRLTAVQRQKLNLARALVRRSDYYIFNKPLPGLDHRLQDEIVRDAMKLLRRDGREPALIWVLSNTSLTSLFDRVLVFDRGLLVEDGTPKALAEKNGVFKELVSS</sequence>
<evidence type="ECO:0000259" key="6">
    <source>
        <dbReference type="PROSITE" id="PS50893"/>
    </source>
</evidence>
<comment type="caution">
    <text evidence="8">The sequence shown here is derived from an EMBL/GenBank/DDBJ whole genome shotgun (WGS) entry which is preliminary data.</text>
</comment>
<dbReference type="SUPFAM" id="SSF52540">
    <property type="entry name" value="P-loop containing nucleoside triphosphate hydrolases"/>
    <property type="match status" value="1"/>
</dbReference>
<feature type="domain" description="ABC transporter" evidence="6">
    <location>
        <begin position="370"/>
        <end position="905"/>
    </location>
</feature>
<dbReference type="SUPFAM" id="SSF90123">
    <property type="entry name" value="ABC transporter transmembrane region"/>
    <property type="match status" value="1"/>
</dbReference>
<dbReference type="PROSITE" id="PS50929">
    <property type="entry name" value="ABC_TM1F"/>
    <property type="match status" value="1"/>
</dbReference>
<dbReference type="Gene3D" id="3.40.50.300">
    <property type="entry name" value="P-loop containing nucleotide triphosphate hydrolases"/>
    <property type="match status" value="2"/>
</dbReference>
<keyword evidence="3 5" id="KW-1133">Transmembrane helix</keyword>
<dbReference type="Gene3D" id="1.20.1560.10">
    <property type="entry name" value="ABC transporter type 1, transmembrane domain"/>
    <property type="match status" value="1"/>
</dbReference>
<dbReference type="Pfam" id="PF00005">
    <property type="entry name" value="ABC_tran"/>
    <property type="match status" value="1"/>
</dbReference>
<protein>
    <submittedName>
        <fullName evidence="8">ABC transport system ATP-binding protein</fullName>
    </submittedName>
</protein>
<name>A0ABU0BT96_9HYPH</name>
<dbReference type="InterPro" id="IPR027417">
    <property type="entry name" value="P-loop_NTPase"/>
</dbReference>
<evidence type="ECO:0000313" key="8">
    <source>
        <dbReference type="EMBL" id="MDQ0321492.1"/>
    </source>
</evidence>
<keyword evidence="9" id="KW-1185">Reference proteome</keyword>
<feature type="transmembrane region" description="Helical" evidence="5">
    <location>
        <begin position="188"/>
        <end position="205"/>
    </location>
</feature>
<dbReference type="PROSITE" id="PS50893">
    <property type="entry name" value="ABC_TRANSPORTER_2"/>
    <property type="match status" value="1"/>
</dbReference>
<dbReference type="InterPro" id="IPR003439">
    <property type="entry name" value="ABC_transporter-like_ATP-bd"/>
</dbReference>
<feature type="domain" description="ABC transmembrane type-1" evidence="7">
    <location>
        <begin position="90"/>
        <end position="326"/>
    </location>
</feature>
<dbReference type="InterPro" id="IPR039421">
    <property type="entry name" value="Type_1_exporter"/>
</dbReference>
<dbReference type="InterPro" id="IPR011527">
    <property type="entry name" value="ABC1_TM_dom"/>
</dbReference>
<evidence type="ECO:0000259" key="7">
    <source>
        <dbReference type="PROSITE" id="PS50929"/>
    </source>
</evidence>
<proteinExistence type="predicted"/>
<dbReference type="GO" id="GO:0005524">
    <property type="term" value="F:ATP binding"/>
    <property type="evidence" value="ECO:0007669"/>
    <property type="project" value="UniProtKB-KW"/>
</dbReference>
<dbReference type="CDD" id="cd07346">
    <property type="entry name" value="ABC_6TM_exporters"/>
    <property type="match status" value="1"/>
</dbReference>
<keyword evidence="4 5" id="KW-0472">Membrane</keyword>
<organism evidence="8 9">
    <name type="scientific">Pararhizobium capsulatum DSM 1112</name>
    <dbReference type="NCBI Taxonomy" id="1121113"/>
    <lineage>
        <taxon>Bacteria</taxon>
        <taxon>Pseudomonadati</taxon>
        <taxon>Pseudomonadota</taxon>
        <taxon>Alphaproteobacteria</taxon>
        <taxon>Hyphomicrobiales</taxon>
        <taxon>Rhizobiaceae</taxon>
        <taxon>Rhizobium/Agrobacterium group</taxon>
        <taxon>Pararhizobium</taxon>
    </lineage>
</organism>
<dbReference type="EMBL" id="JAUSVF010000001">
    <property type="protein sequence ID" value="MDQ0321492.1"/>
    <property type="molecule type" value="Genomic_DNA"/>
</dbReference>
<evidence type="ECO:0000256" key="3">
    <source>
        <dbReference type="ARBA" id="ARBA00022989"/>
    </source>
</evidence>
<dbReference type="Proteomes" id="UP001230207">
    <property type="component" value="Unassembled WGS sequence"/>
</dbReference>
<gene>
    <name evidence="8" type="ORF">QO002_003630</name>
</gene>
<evidence type="ECO:0000256" key="4">
    <source>
        <dbReference type="ARBA" id="ARBA00023136"/>
    </source>
</evidence>
<reference evidence="8 9" key="1">
    <citation type="submission" date="2023-07" db="EMBL/GenBank/DDBJ databases">
        <title>Genomic Encyclopedia of Type Strains, Phase IV (KMG-IV): sequencing the most valuable type-strain genomes for metagenomic binning, comparative biology and taxonomic classification.</title>
        <authorList>
            <person name="Goeker M."/>
        </authorList>
    </citation>
    <scope>NUCLEOTIDE SEQUENCE [LARGE SCALE GENOMIC DNA]</scope>
    <source>
        <strain evidence="8 9">DSM 1112</strain>
    </source>
</reference>
<comment type="subcellular location">
    <subcellularLocation>
        <location evidence="1">Cell membrane</location>
        <topology evidence="1">Multi-pass membrane protein</topology>
    </subcellularLocation>
</comment>
<evidence type="ECO:0000313" key="9">
    <source>
        <dbReference type="Proteomes" id="UP001230207"/>
    </source>
</evidence>
<dbReference type="RefSeq" id="WP_307232149.1">
    <property type="nucleotide sequence ID" value="NZ_JAUSVF010000001.1"/>
</dbReference>
<dbReference type="PANTHER" id="PTHR24221">
    <property type="entry name" value="ATP-BINDING CASSETTE SUB-FAMILY B"/>
    <property type="match status" value="1"/>
</dbReference>
<dbReference type="Pfam" id="PF00664">
    <property type="entry name" value="ABC_membrane"/>
    <property type="match status" value="1"/>
</dbReference>
<evidence type="ECO:0000256" key="1">
    <source>
        <dbReference type="ARBA" id="ARBA00004651"/>
    </source>
</evidence>
<accession>A0ABU0BT96</accession>
<keyword evidence="8" id="KW-0067">ATP-binding</keyword>
<dbReference type="InterPro" id="IPR036640">
    <property type="entry name" value="ABC1_TM_sf"/>
</dbReference>
<feature type="transmembrane region" description="Helical" evidence="5">
    <location>
        <begin position="18"/>
        <end position="35"/>
    </location>
</feature>
<evidence type="ECO:0000256" key="5">
    <source>
        <dbReference type="SAM" id="Phobius"/>
    </source>
</evidence>
<keyword evidence="2 5" id="KW-0812">Transmembrane</keyword>
<dbReference type="PANTHER" id="PTHR24221:SF654">
    <property type="entry name" value="ATP-BINDING CASSETTE SUB-FAMILY B MEMBER 6"/>
    <property type="match status" value="1"/>
</dbReference>
<evidence type="ECO:0000256" key="2">
    <source>
        <dbReference type="ARBA" id="ARBA00022692"/>
    </source>
</evidence>